<organism evidence="3 4">
    <name type="scientific">Streptococcus ratti</name>
    <dbReference type="NCBI Taxonomy" id="1341"/>
    <lineage>
        <taxon>Bacteria</taxon>
        <taxon>Bacillati</taxon>
        <taxon>Bacillota</taxon>
        <taxon>Bacilli</taxon>
        <taxon>Lactobacillales</taxon>
        <taxon>Streptococcaceae</taxon>
        <taxon>Streptococcus</taxon>
    </lineage>
</organism>
<dbReference type="InterPro" id="IPR046698">
    <property type="entry name" value="PedC-like"/>
</dbReference>
<feature type="signal peptide" evidence="2">
    <location>
        <begin position="1"/>
        <end position="24"/>
    </location>
</feature>
<dbReference type="CDD" id="cd02947">
    <property type="entry name" value="TRX_family"/>
    <property type="match status" value="1"/>
</dbReference>
<dbReference type="Gene3D" id="3.40.30.10">
    <property type="entry name" value="Glutaredoxin"/>
    <property type="match status" value="1"/>
</dbReference>
<evidence type="ECO:0000313" key="3">
    <source>
        <dbReference type="EMBL" id="NMD50017.1"/>
    </source>
</evidence>
<feature type="region of interest" description="Disordered" evidence="1">
    <location>
        <begin position="34"/>
        <end position="53"/>
    </location>
</feature>
<sequence length="280" mass="31444">MNYYKSLLLFSATALLLVGGTIYADEVSQSADQEQVPAVAAQTDSQENQQTTDQQILPAETNHQQKQDLTVPEEVSQVQDAAENQNQIPNSFDQEASNQAVEEQQNQQAPATESQAATAVTENESTEAQESLYVEEYEANVADLKQVTMADIYHMFDDQDGNYTLYIGRPTCRYCRDFSPVVKEFNELTGEQVYYLNTDNSDFTSASKEFLRRKIGEYATPTILHLDKGQIVSGQLGSGGTAQELYNKVFPAVSTEKLMKHKHRLHKILPLLKYLLNQLQ</sequence>
<comment type="caution">
    <text evidence="3">The sequence shown here is derived from an EMBL/GenBank/DDBJ whole genome shotgun (WGS) entry which is preliminary data.</text>
</comment>
<feature type="region of interest" description="Disordered" evidence="1">
    <location>
        <begin position="94"/>
        <end position="128"/>
    </location>
</feature>
<accession>A0A7X9LFR3</accession>
<gene>
    <name evidence="3" type="ORF">HHO37_10315</name>
</gene>
<keyword evidence="2" id="KW-0732">Signal</keyword>
<feature type="compositionally biased region" description="Low complexity" evidence="1">
    <location>
        <begin position="94"/>
        <end position="109"/>
    </location>
</feature>
<feature type="compositionally biased region" description="Polar residues" evidence="1">
    <location>
        <begin position="42"/>
        <end position="53"/>
    </location>
</feature>
<dbReference type="AlphaFoldDB" id="A0A7X9LFR3"/>
<feature type="chain" id="PRO_5030922499" evidence="2">
    <location>
        <begin position="25"/>
        <end position="280"/>
    </location>
</feature>
<name>A0A7X9LFR3_STRRT</name>
<reference evidence="3 4" key="1">
    <citation type="submission" date="2020-04" db="EMBL/GenBank/DDBJ databases">
        <title>MicrobeNet Type strains.</title>
        <authorList>
            <person name="Nicholson A.C."/>
        </authorList>
    </citation>
    <scope>NUCLEOTIDE SEQUENCE [LARGE SCALE GENOMIC DNA]</scope>
    <source>
        <strain evidence="3 4">DSM 22768</strain>
    </source>
</reference>
<evidence type="ECO:0000256" key="2">
    <source>
        <dbReference type="SAM" id="SignalP"/>
    </source>
</evidence>
<dbReference type="SUPFAM" id="SSF52833">
    <property type="entry name" value="Thioredoxin-like"/>
    <property type="match status" value="1"/>
</dbReference>
<dbReference type="InterPro" id="IPR036249">
    <property type="entry name" value="Thioredoxin-like_sf"/>
</dbReference>
<proteinExistence type="predicted"/>
<dbReference type="Proteomes" id="UP000532121">
    <property type="component" value="Unassembled WGS sequence"/>
</dbReference>
<dbReference type="EMBL" id="JABASA010000038">
    <property type="protein sequence ID" value="NMD50017.1"/>
    <property type="molecule type" value="Genomic_DNA"/>
</dbReference>
<dbReference type="Pfam" id="PF20207">
    <property type="entry name" value="DUF6568"/>
    <property type="match status" value="1"/>
</dbReference>
<feature type="compositionally biased region" description="Polar residues" evidence="1">
    <location>
        <begin position="110"/>
        <end position="128"/>
    </location>
</feature>
<evidence type="ECO:0000313" key="4">
    <source>
        <dbReference type="Proteomes" id="UP000532121"/>
    </source>
</evidence>
<protein>
    <submittedName>
        <fullName evidence="3">Thiol reductase thioredoxin</fullName>
    </submittedName>
</protein>
<evidence type="ECO:0000256" key="1">
    <source>
        <dbReference type="SAM" id="MobiDB-lite"/>
    </source>
</evidence>